<sequence>MRLRTDQYDAFVVVITALPEGSLPIASRPLRHRRAAPRSRTRSRRNRFLVRPWLIYCTAMSSHPASFTYSPILLTLASFRLVLRIGSGSRSVATSYSPTLGSFRLAFGALCSFDYPTSRSSFLQYIKTSSYCLEYLFCSVQSSALALISSSASKNISSLNVRANSLSSPSKPRIRTYALGSLSPSTSLRACETSSVRV</sequence>
<dbReference type="Proteomes" id="UP001207468">
    <property type="component" value="Unassembled WGS sequence"/>
</dbReference>
<dbReference type="EMBL" id="JAGFNK010000355">
    <property type="protein sequence ID" value="KAI9451898.1"/>
    <property type="molecule type" value="Genomic_DNA"/>
</dbReference>
<proteinExistence type="predicted"/>
<accession>A0ACC0TWW4</accession>
<gene>
    <name evidence="1" type="ORF">F5148DRAFT_528623</name>
</gene>
<reference evidence="1" key="1">
    <citation type="submission" date="2021-03" db="EMBL/GenBank/DDBJ databases">
        <title>Evolutionary priming and transition to the ectomycorrhizal habit in an iconic lineage of mushroom-forming fungi: is preadaptation a requirement?</title>
        <authorList>
            <consortium name="DOE Joint Genome Institute"/>
            <person name="Looney B.P."/>
            <person name="Miyauchi S."/>
            <person name="Morin E."/>
            <person name="Drula E."/>
            <person name="Courty P.E."/>
            <person name="Chicoki N."/>
            <person name="Fauchery L."/>
            <person name="Kohler A."/>
            <person name="Kuo A."/>
            <person name="LaButti K."/>
            <person name="Pangilinan J."/>
            <person name="Lipzen A."/>
            <person name="Riley R."/>
            <person name="Andreopoulos W."/>
            <person name="He G."/>
            <person name="Johnson J."/>
            <person name="Barry K.W."/>
            <person name="Grigoriev I.V."/>
            <person name="Nagy L."/>
            <person name="Hibbett D."/>
            <person name="Henrissat B."/>
            <person name="Matheny P.B."/>
            <person name="Labbe J."/>
            <person name="Martin A.F."/>
        </authorList>
    </citation>
    <scope>NUCLEOTIDE SEQUENCE</scope>
    <source>
        <strain evidence="1">BPL698</strain>
    </source>
</reference>
<evidence type="ECO:0000313" key="2">
    <source>
        <dbReference type="Proteomes" id="UP001207468"/>
    </source>
</evidence>
<keyword evidence="2" id="KW-1185">Reference proteome</keyword>
<protein>
    <submittedName>
        <fullName evidence="1">Uncharacterized protein</fullName>
    </submittedName>
</protein>
<organism evidence="1 2">
    <name type="scientific">Russula earlei</name>
    <dbReference type="NCBI Taxonomy" id="71964"/>
    <lineage>
        <taxon>Eukaryota</taxon>
        <taxon>Fungi</taxon>
        <taxon>Dikarya</taxon>
        <taxon>Basidiomycota</taxon>
        <taxon>Agaricomycotina</taxon>
        <taxon>Agaricomycetes</taxon>
        <taxon>Russulales</taxon>
        <taxon>Russulaceae</taxon>
        <taxon>Russula</taxon>
    </lineage>
</organism>
<evidence type="ECO:0000313" key="1">
    <source>
        <dbReference type="EMBL" id="KAI9451898.1"/>
    </source>
</evidence>
<comment type="caution">
    <text evidence="1">The sequence shown here is derived from an EMBL/GenBank/DDBJ whole genome shotgun (WGS) entry which is preliminary data.</text>
</comment>
<name>A0ACC0TWW4_9AGAM</name>